<organism evidence="1 2">
    <name type="scientific">Austropuccinia psidii MF-1</name>
    <dbReference type="NCBI Taxonomy" id="1389203"/>
    <lineage>
        <taxon>Eukaryota</taxon>
        <taxon>Fungi</taxon>
        <taxon>Dikarya</taxon>
        <taxon>Basidiomycota</taxon>
        <taxon>Pucciniomycotina</taxon>
        <taxon>Pucciniomycetes</taxon>
        <taxon>Pucciniales</taxon>
        <taxon>Sphaerophragmiaceae</taxon>
        <taxon>Austropuccinia</taxon>
    </lineage>
</organism>
<dbReference type="AlphaFoldDB" id="A0A9Q3EAA4"/>
<proteinExistence type="predicted"/>
<gene>
    <name evidence="1" type="ORF">O181_057349</name>
</gene>
<accession>A0A9Q3EAA4</accession>
<evidence type="ECO:0000313" key="1">
    <source>
        <dbReference type="EMBL" id="MBW0517634.1"/>
    </source>
</evidence>
<reference evidence="1" key="1">
    <citation type="submission" date="2021-03" db="EMBL/GenBank/DDBJ databases">
        <title>Draft genome sequence of rust myrtle Austropuccinia psidii MF-1, a brazilian biotype.</title>
        <authorList>
            <person name="Quecine M.C."/>
            <person name="Pachon D.M.R."/>
            <person name="Bonatelli M.L."/>
            <person name="Correr F.H."/>
            <person name="Franceschini L.M."/>
            <person name="Leite T.F."/>
            <person name="Margarido G.R.A."/>
            <person name="Almeida C.A."/>
            <person name="Ferrarezi J.A."/>
            <person name="Labate C.A."/>
        </authorList>
    </citation>
    <scope>NUCLEOTIDE SEQUENCE</scope>
    <source>
        <strain evidence="1">MF-1</strain>
    </source>
</reference>
<evidence type="ECO:0000313" key="2">
    <source>
        <dbReference type="Proteomes" id="UP000765509"/>
    </source>
</evidence>
<sequence length="123" mass="14002">MHDGMTPYTFPGSLLFFENPSDCPGSQRFTCKFLCLSRIPMLHLQKPCAGEAFQKCQQFLMLVQAPNACTGSQKFKQLHIPRQPPATPTLPYASEGSQFFTHKSLHLYRFLKIQKIPYTAEAF</sequence>
<protein>
    <submittedName>
        <fullName evidence="1">Uncharacterized protein</fullName>
    </submittedName>
</protein>
<keyword evidence="2" id="KW-1185">Reference proteome</keyword>
<dbReference type="EMBL" id="AVOT02026066">
    <property type="protein sequence ID" value="MBW0517634.1"/>
    <property type="molecule type" value="Genomic_DNA"/>
</dbReference>
<dbReference type="Proteomes" id="UP000765509">
    <property type="component" value="Unassembled WGS sequence"/>
</dbReference>
<comment type="caution">
    <text evidence="1">The sequence shown here is derived from an EMBL/GenBank/DDBJ whole genome shotgun (WGS) entry which is preliminary data.</text>
</comment>
<name>A0A9Q3EAA4_9BASI</name>